<dbReference type="PANTHER" id="PTHR30536:SF5">
    <property type="entry name" value="ALTRONATE DEHYDRATASE"/>
    <property type="match status" value="1"/>
</dbReference>
<dbReference type="PANTHER" id="PTHR30536">
    <property type="entry name" value="ALTRONATE/GALACTARATE DEHYDRATASE"/>
    <property type="match status" value="1"/>
</dbReference>
<dbReference type="EMBL" id="CP003179">
    <property type="protein sequence ID" value="AEW05648.1"/>
    <property type="molecule type" value="Genomic_DNA"/>
</dbReference>
<dbReference type="Pfam" id="PF04295">
    <property type="entry name" value="GD_AH_second"/>
    <property type="match status" value="1"/>
</dbReference>
<reference evidence="4 5" key="2">
    <citation type="journal article" date="2012" name="Stand. Genomic Sci.">
        <title>Complete genome sequence of the moderately thermophilic mineral-sulfide-oxidizing firmicute Sulfobacillus acidophilus type strain (NAL(T)).</title>
        <authorList>
            <person name="Anderson I."/>
            <person name="Chertkov O."/>
            <person name="Chen A."/>
            <person name="Saunders E."/>
            <person name="Lapidus A."/>
            <person name="Nolan M."/>
            <person name="Lucas S."/>
            <person name="Hammon N."/>
            <person name="Deshpande S."/>
            <person name="Cheng J.F."/>
            <person name="Han C."/>
            <person name="Tapia R."/>
            <person name="Goodwin L.A."/>
            <person name="Pitluck S."/>
            <person name="Liolios K."/>
            <person name="Pagani I."/>
            <person name="Ivanova N."/>
            <person name="Mikhailova N."/>
            <person name="Pati A."/>
            <person name="Palaniappan K."/>
            <person name="Land M."/>
            <person name="Pan C."/>
            <person name="Rohde M."/>
            <person name="Pukall R."/>
            <person name="Goker M."/>
            <person name="Detter J.C."/>
            <person name="Woyke T."/>
            <person name="Bristow J."/>
            <person name="Eisen J.A."/>
            <person name="Markowitz V."/>
            <person name="Hugenholtz P."/>
            <person name="Kyrpides N.C."/>
            <person name="Klenk H.P."/>
            <person name="Mavromatis K."/>
        </authorList>
    </citation>
    <scope>NUCLEOTIDE SEQUENCE [LARGE SCALE GENOMIC DNA]</scope>
    <source>
        <strain evidence="5">ATCC 700253 / DSM 10332 / NAL</strain>
    </source>
</reference>
<dbReference type="GO" id="GO:0019698">
    <property type="term" value="P:D-galacturonate catabolic process"/>
    <property type="evidence" value="ECO:0007669"/>
    <property type="project" value="TreeGrafter"/>
</dbReference>
<organism evidence="4 5">
    <name type="scientific">Sulfobacillus acidophilus (strain ATCC 700253 / DSM 10332 / NAL)</name>
    <dbReference type="NCBI Taxonomy" id="679936"/>
    <lineage>
        <taxon>Bacteria</taxon>
        <taxon>Bacillati</taxon>
        <taxon>Bacillota</taxon>
        <taxon>Clostridia</taxon>
        <taxon>Eubacteriales</taxon>
        <taxon>Clostridiales Family XVII. Incertae Sedis</taxon>
        <taxon>Sulfobacillus</taxon>
    </lineage>
</organism>
<feature type="domain" description="SAF" evidence="3">
    <location>
        <begin position="11"/>
        <end position="78"/>
    </location>
</feature>
<evidence type="ECO:0000256" key="1">
    <source>
        <dbReference type="ARBA" id="ARBA00010986"/>
    </source>
</evidence>
<keyword evidence="2 4" id="KW-0456">Lyase</keyword>
<dbReference type="HOGENOM" id="CLU_029189_0_0_9"/>
<dbReference type="AlphaFoldDB" id="G8TTI2"/>
<sequence>MDPVLVLNARDDVGVALRPLNIGERVRGISVQEAVPEGHKVALKTIRPGQAVYKYGHPIGVAKSAIEPGQWVHAHNLASGLKPDGSYTYEPVSTPLHPGSVDLPNEFWGYVRDDGQVGTRNEIWIINTVGCVNKTAERLAALAEKELAVDGVDGFYTFSHPYGCSQLGDDLTHTQKILAALVRHPNAAGVLVLGLGCESNRIADFSCVVGSVSDRRVKYLTVQEVEDEWTVGLTLLTELRDYALSFRRQPIPVSRLTMGLKCGGSDGFSGISANPLVGLVAERVVARGGTALLTEVPEMFGAETLLMNRAHDEATFEKVVTLIDDFKQYYVSHHQPVYENPSPGNKDGGITTLEEKSLGCIQKGGQCPVVDVLDYAEAVRRPGLNLVQAPGNDPVSVTALVGAGAQVVLFTTGRGTPMGGPVPTVKVATNSALAQRKPQWIDFDAGRLFAGDDLDSMADELYRLVIDVASGRRKTRNEEWGFREIAIFKDGVTL</sequence>
<evidence type="ECO:0000259" key="3">
    <source>
        <dbReference type="SMART" id="SM00858"/>
    </source>
</evidence>
<protein>
    <submittedName>
        <fullName evidence="4">D-altronate dehydratase</fullName>
        <ecNumber evidence="4">4.2.1.7</ecNumber>
    </submittedName>
</protein>
<proteinExistence type="inferred from homology"/>
<accession>G8TTI2</accession>
<dbReference type="Pfam" id="PF08666">
    <property type="entry name" value="SAF"/>
    <property type="match status" value="1"/>
</dbReference>
<dbReference type="InterPro" id="IPR013974">
    <property type="entry name" value="SAF"/>
</dbReference>
<dbReference type="SMART" id="SM00858">
    <property type="entry name" value="SAF"/>
    <property type="match status" value="1"/>
</dbReference>
<dbReference type="Gene3D" id="2.30.130.110">
    <property type="match status" value="1"/>
</dbReference>
<comment type="similarity">
    <text evidence="1">Belongs to the UxaA family.</text>
</comment>
<dbReference type="InterPro" id="IPR044144">
    <property type="entry name" value="SAF_UxaA/GarD"/>
</dbReference>
<dbReference type="Proteomes" id="UP000005439">
    <property type="component" value="Chromosome"/>
</dbReference>
<dbReference type="CDD" id="cd11613">
    <property type="entry name" value="SAF_AH_GD"/>
    <property type="match status" value="1"/>
</dbReference>
<dbReference type="InterPro" id="IPR007392">
    <property type="entry name" value="GD_AH_second"/>
</dbReference>
<dbReference type="KEGG" id="sap:Sulac_2168"/>
<evidence type="ECO:0000313" key="5">
    <source>
        <dbReference type="Proteomes" id="UP000005439"/>
    </source>
</evidence>
<dbReference type="PATRIC" id="fig|679936.5.peg.2238"/>
<dbReference type="STRING" id="679936.Sulac_2168"/>
<evidence type="ECO:0000256" key="2">
    <source>
        <dbReference type="ARBA" id="ARBA00023239"/>
    </source>
</evidence>
<dbReference type="InterPro" id="IPR052172">
    <property type="entry name" value="UxaA_altronate/galactarate_dh"/>
</dbReference>
<dbReference type="InterPro" id="IPR048332">
    <property type="entry name" value="GD_AH_C"/>
</dbReference>
<reference evidence="5" key="1">
    <citation type="submission" date="2011-12" db="EMBL/GenBank/DDBJ databases">
        <title>The complete genome of chromosome of Sulfobacillus acidophilus DSM 10332.</title>
        <authorList>
            <person name="Lucas S."/>
            <person name="Han J."/>
            <person name="Lapidus A."/>
            <person name="Bruce D."/>
            <person name="Goodwin L."/>
            <person name="Pitluck S."/>
            <person name="Peters L."/>
            <person name="Kyrpides N."/>
            <person name="Mavromatis K."/>
            <person name="Ivanova N."/>
            <person name="Mikhailova N."/>
            <person name="Chertkov O."/>
            <person name="Saunders E."/>
            <person name="Detter J.C."/>
            <person name="Tapia R."/>
            <person name="Han C."/>
            <person name="Land M."/>
            <person name="Hauser L."/>
            <person name="Markowitz V."/>
            <person name="Cheng J.-F."/>
            <person name="Hugenholtz P."/>
            <person name="Woyke T."/>
            <person name="Wu D."/>
            <person name="Pukall R."/>
            <person name="Gehrich-Schroeter G."/>
            <person name="Schneider S."/>
            <person name="Klenk H.-P."/>
            <person name="Eisen J.A."/>
        </authorList>
    </citation>
    <scope>NUCLEOTIDE SEQUENCE [LARGE SCALE GENOMIC DNA]</scope>
    <source>
        <strain evidence="5">ATCC 700253 / DSM 10332 / NAL</strain>
    </source>
</reference>
<keyword evidence="5" id="KW-1185">Reference proteome</keyword>
<gene>
    <name evidence="4" type="ordered locus">Sulac_2168</name>
</gene>
<dbReference type="EC" id="4.2.1.7" evidence="4"/>
<dbReference type="Pfam" id="PF20629">
    <property type="entry name" value="GD_AH_C"/>
    <property type="match status" value="1"/>
</dbReference>
<name>G8TTI2_SULAD</name>
<dbReference type="GO" id="GO:0008789">
    <property type="term" value="F:altronate dehydratase activity"/>
    <property type="evidence" value="ECO:0007669"/>
    <property type="project" value="UniProtKB-EC"/>
</dbReference>
<evidence type="ECO:0000313" key="4">
    <source>
        <dbReference type="EMBL" id="AEW05648.1"/>
    </source>
</evidence>